<sequence length="76" mass="8922">MNFPIIAPHLLTHYLLRNNKISIDRAAAGRFWQHFKAQKAPWMEGFDWKAFVPVALYGDEAEYSITKEQILALYIR</sequence>
<comment type="caution">
    <text evidence="1">The sequence shown here is derived from an EMBL/GenBank/DDBJ whole genome shotgun (WGS) entry which is preliminary data.</text>
</comment>
<organism evidence="1 2">
    <name type="scientific">Symbiodinium necroappetens</name>
    <dbReference type="NCBI Taxonomy" id="1628268"/>
    <lineage>
        <taxon>Eukaryota</taxon>
        <taxon>Sar</taxon>
        <taxon>Alveolata</taxon>
        <taxon>Dinophyceae</taxon>
        <taxon>Suessiales</taxon>
        <taxon>Symbiodiniaceae</taxon>
        <taxon>Symbiodinium</taxon>
    </lineage>
</organism>
<keyword evidence="2" id="KW-1185">Reference proteome</keyword>
<evidence type="ECO:0000313" key="1">
    <source>
        <dbReference type="EMBL" id="CAE7261614.1"/>
    </source>
</evidence>
<dbReference type="EMBL" id="CAJNJA010010731">
    <property type="protein sequence ID" value="CAE7261614.1"/>
    <property type="molecule type" value="Genomic_DNA"/>
</dbReference>
<protein>
    <submittedName>
        <fullName evidence="1">Uncharacterized protein</fullName>
    </submittedName>
</protein>
<proteinExistence type="predicted"/>
<dbReference type="Proteomes" id="UP000601435">
    <property type="component" value="Unassembled WGS sequence"/>
</dbReference>
<dbReference type="AlphaFoldDB" id="A0A812MMI5"/>
<evidence type="ECO:0000313" key="2">
    <source>
        <dbReference type="Proteomes" id="UP000601435"/>
    </source>
</evidence>
<reference evidence="1" key="1">
    <citation type="submission" date="2021-02" db="EMBL/GenBank/DDBJ databases">
        <authorList>
            <person name="Dougan E. K."/>
            <person name="Rhodes N."/>
            <person name="Thang M."/>
            <person name="Chan C."/>
        </authorList>
    </citation>
    <scope>NUCLEOTIDE SEQUENCE</scope>
</reference>
<gene>
    <name evidence="1" type="ORF">SNEC2469_LOCUS5991</name>
</gene>
<accession>A0A812MMI5</accession>
<name>A0A812MMI5_9DINO</name>